<keyword evidence="4 11" id="KW-0812">Transmembrane</keyword>
<dbReference type="Pfam" id="PF00664">
    <property type="entry name" value="ABC_membrane"/>
    <property type="match status" value="2"/>
</dbReference>
<dbReference type="FunFam" id="1.20.1560.10:FF:000013">
    <property type="entry name" value="ABC transporter C family member 2"/>
    <property type="match status" value="1"/>
</dbReference>
<evidence type="ECO:0000313" key="15">
    <source>
        <dbReference type="Proteomes" id="UP001465755"/>
    </source>
</evidence>
<feature type="transmembrane region" description="Helical" evidence="11">
    <location>
        <begin position="57"/>
        <end position="75"/>
    </location>
</feature>
<evidence type="ECO:0000256" key="11">
    <source>
        <dbReference type="SAM" id="Phobius"/>
    </source>
</evidence>
<dbReference type="Gene3D" id="3.40.50.300">
    <property type="entry name" value="P-loop containing nucleotide triphosphate hydrolases"/>
    <property type="match status" value="2"/>
</dbReference>
<comment type="similarity">
    <text evidence="2">Belongs to the ABC transporter superfamily. ABCC family. Conjugate transporter (TC 3.A.1.208) subfamily.</text>
</comment>
<feature type="transmembrane region" description="Helical" evidence="11">
    <location>
        <begin position="285"/>
        <end position="302"/>
    </location>
</feature>
<feature type="transmembrane region" description="Helical" evidence="11">
    <location>
        <begin position="487"/>
        <end position="512"/>
    </location>
</feature>
<dbReference type="PROSITE" id="PS50929">
    <property type="entry name" value="ABC_TM1F"/>
    <property type="match status" value="2"/>
</dbReference>
<feature type="region of interest" description="Disordered" evidence="10">
    <location>
        <begin position="1541"/>
        <end position="1639"/>
    </location>
</feature>
<feature type="compositionally biased region" description="Polar residues" evidence="10">
    <location>
        <begin position="819"/>
        <end position="828"/>
    </location>
</feature>
<dbReference type="GO" id="GO:0016020">
    <property type="term" value="C:membrane"/>
    <property type="evidence" value="ECO:0007669"/>
    <property type="project" value="UniProtKB-SubCell"/>
</dbReference>
<feature type="domain" description="ABC transporter" evidence="12">
    <location>
        <begin position="1173"/>
        <end position="1407"/>
    </location>
</feature>
<dbReference type="GO" id="GO:0016887">
    <property type="term" value="F:ATP hydrolysis activity"/>
    <property type="evidence" value="ECO:0007669"/>
    <property type="project" value="InterPro"/>
</dbReference>
<keyword evidence="3" id="KW-0813">Transport</keyword>
<comment type="caution">
    <text evidence="14">The sequence shown here is derived from an EMBL/GenBank/DDBJ whole genome shotgun (WGS) entry which is preliminary data.</text>
</comment>
<dbReference type="InterPro" id="IPR011527">
    <property type="entry name" value="ABC1_TM_dom"/>
</dbReference>
<feature type="transmembrane region" description="Helical" evidence="11">
    <location>
        <begin position="387"/>
        <end position="406"/>
    </location>
</feature>
<evidence type="ECO:0000259" key="12">
    <source>
        <dbReference type="PROSITE" id="PS50893"/>
    </source>
</evidence>
<dbReference type="GO" id="GO:0140359">
    <property type="term" value="F:ABC-type transporter activity"/>
    <property type="evidence" value="ECO:0007669"/>
    <property type="project" value="InterPro"/>
</dbReference>
<dbReference type="SMART" id="SM00382">
    <property type="entry name" value="AAA"/>
    <property type="match status" value="2"/>
</dbReference>
<feature type="transmembrane region" description="Helical" evidence="11">
    <location>
        <begin position="87"/>
        <end position="106"/>
    </location>
</feature>
<feature type="domain" description="ABC transmembrane type-1" evidence="13">
    <location>
        <begin position="249"/>
        <end position="528"/>
    </location>
</feature>
<dbReference type="CDD" id="cd18579">
    <property type="entry name" value="ABC_6TM_ABCC_D1"/>
    <property type="match status" value="1"/>
</dbReference>
<feature type="compositionally biased region" description="Polar residues" evidence="10">
    <location>
        <begin position="1600"/>
        <end position="1611"/>
    </location>
</feature>
<evidence type="ECO:0000256" key="6">
    <source>
        <dbReference type="ARBA" id="ARBA00022741"/>
    </source>
</evidence>
<keyword evidence="15" id="KW-1185">Reference proteome</keyword>
<dbReference type="InterPro" id="IPR036640">
    <property type="entry name" value="ABC1_TM_sf"/>
</dbReference>
<dbReference type="InterPro" id="IPR003439">
    <property type="entry name" value="ABC_transporter-like_ATP-bd"/>
</dbReference>
<proteinExistence type="inferred from homology"/>
<dbReference type="FunFam" id="3.40.50.300:FF:000163">
    <property type="entry name" value="Multidrug resistance-associated protein member 4"/>
    <property type="match status" value="1"/>
</dbReference>
<dbReference type="CDD" id="cd03244">
    <property type="entry name" value="ABCC_MRP_domain2"/>
    <property type="match status" value="1"/>
</dbReference>
<protein>
    <submittedName>
        <fullName evidence="14">Uncharacterized protein</fullName>
    </submittedName>
</protein>
<feature type="compositionally biased region" description="Low complexity" evidence="10">
    <location>
        <begin position="1547"/>
        <end position="1565"/>
    </location>
</feature>
<dbReference type="Pfam" id="PF00005">
    <property type="entry name" value="ABC_tran"/>
    <property type="match status" value="2"/>
</dbReference>
<keyword evidence="6" id="KW-0547">Nucleotide-binding</keyword>
<feature type="transmembrane region" description="Helical" evidence="11">
    <location>
        <begin position="246"/>
        <end position="273"/>
    </location>
</feature>
<dbReference type="InterPro" id="IPR050173">
    <property type="entry name" value="ABC_transporter_C-like"/>
</dbReference>
<keyword evidence="7" id="KW-0067">ATP-binding</keyword>
<organism evidence="14 15">
    <name type="scientific">Symbiochloris irregularis</name>
    <dbReference type="NCBI Taxonomy" id="706552"/>
    <lineage>
        <taxon>Eukaryota</taxon>
        <taxon>Viridiplantae</taxon>
        <taxon>Chlorophyta</taxon>
        <taxon>core chlorophytes</taxon>
        <taxon>Trebouxiophyceae</taxon>
        <taxon>Trebouxiales</taxon>
        <taxon>Trebouxiaceae</taxon>
        <taxon>Symbiochloris</taxon>
    </lineage>
</organism>
<evidence type="ECO:0000256" key="8">
    <source>
        <dbReference type="ARBA" id="ARBA00022989"/>
    </source>
</evidence>
<dbReference type="EMBL" id="JALJOQ010000111">
    <property type="protein sequence ID" value="KAK9797013.1"/>
    <property type="molecule type" value="Genomic_DNA"/>
</dbReference>
<feature type="transmembrane region" description="Helical" evidence="11">
    <location>
        <begin position="461"/>
        <end position="481"/>
    </location>
</feature>
<dbReference type="PANTHER" id="PTHR24223:SF456">
    <property type="entry name" value="MULTIDRUG RESISTANCE-ASSOCIATED PROTEIN LETHAL(2)03659"/>
    <property type="match status" value="1"/>
</dbReference>
<dbReference type="InterPro" id="IPR027417">
    <property type="entry name" value="P-loop_NTPase"/>
</dbReference>
<dbReference type="Gene3D" id="1.20.1560.10">
    <property type="entry name" value="ABC transporter type 1, transmembrane domain"/>
    <property type="match status" value="2"/>
</dbReference>
<feature type="region of interest" description="Disordered" evidence="10">
    <location>
        <begin position="784"/>
        <end position="830"/>
    </location>
</feature>
<keyword evidence="8 11" id="KW-1133">Transmembrane helix</keyword>
<evidence type="ECO:0000256" key="2">
    <source>
        <dbReference type="ARBA" id="ARBA00009726"/>
    </source>
</evidence>
<feature type="region of interest" description="Disordered" evidence="10">
    <location>
        <begin position="1684"/>
        <end position="1715"/>
    </location>
</feature>
<dbReference type="Proteomes" id="UP001465755">
    <property type="component" value="Unassembled WGS sequence"/>
</dbReference>
<dbReference type="FunFam" id="1.20.1560.10:FF:000082">
    <property type="entry name" value="ABC transporter, multidrug resistance associated protein"/>
    <property type="match status" value="1"/>
</dbReference>
<dbReference type="InterPro" id="IPR017871">
    <property type="entry name" value="ABC_transporter-like_CS"/>
</dbReference>
<feature type="domain" description="ABC transmembrane type-1" evidence="13">
    <location>
        <begin position="865"/>
        <end position="1137"/>
    </location>
</feature>
<keyword evidence="5" id="KW-0677">Repeat</keyword>
<comment type="subcellular location">
    <subcellularLocation>
        <location evidence="1">Membrane</location>
        <topology evidence="1">Multi-pass membrane protein</topology>
    </subcellularLocation>
</comment>
<dbReference type="InterPro" id="IPR044746">
    <property type="entry name" value="ABCC_6TM_D1"/>
</dbReference>
<dbReference type="PANTHER" id="PTHR24223">
    <property type="entry name" value="ATP-BINDING CASSETTE SUB-FAMILY C"/>
    <property type="match status" value="1"/>
</dbReference>
<evidence type="ECO:0000256" key="9">
    <source>
        <dbReference type="ARBA" id="ARBA00023136"/>
    </source>
</evidence>
<evidence type="ECO:0000259" key="13">
    <source>
        <dbReference type="PROSITE" id="PS50929"/>
    </source>
</evidence>
<evidence type="ECO:0000256" key="3">
    <source>
        <dbReference type="ARBA" id="ARBA00022448"/>
    </source>
</evidence>
<evidence type="ECO:0000256" key="5">
    <source>
        <dbReference type="ARBA" id="ARBA00022737"/>
    </source>
</evidence>
<feature type="transmembrane region" description="Helical" evidence="11">
    <location>
        <begin position="118"/>
        <end position="139"/>
    </location>
</feature>
<dbReference type="CDD" id="cd03250">
    <property type="entry name" value="ABCC_MRP_domain1"/>
    <property type="match status" value="1"/>
</dbReference>
<feature type="transmembrane region" description="Helical" evidence="11">
    <location>
        <begin position="857"/>
        <end position="880"/>
    </location>
</feature>
<dbReference type="PROSITE" id="PS50893">
    <property type="entry name" value="ABC_TRANSPORTER_2"/>
    <property type="match status" value="2"/>
</dbReference>
<evidence type="ECO:0000256" key="4">
    <source>
        <dbReference type="ARBA" id="ARBA00022692"/>
    </source>
</evidence>
<feature type="transmembrane region" description="Helical" evidence="11">
    <location>
        <begin position="988"/>
        <end position="1016"/>
    </location>
</feature>
<feature type="compositionally biased region" description="Basic and acidic residues" evidence="10">
    <location>
        <begin position="1701"/>
        <end position="1715"/>
    </location>
</feature>
<gene>
    <name evidence="14" type="ORF">WJX73_004985</name>
</gene>
<dbReference type="GO" id="GO:0005524">
    <property type="term" value="F:ATP binding"/>
    <property type="evidence" value="ECO:0007669"/>
    <property type="project" value="UniProtKB-KW"/>
</dbReference>
<dbReference type="FunFam" id="3.40.50.300:FF:000997">
    <property type="entry name" value="Multidrug resistance-associated protein 1"/>
    <property type="match status" value="1"/>
</dbReference>
<dbReference type="InterPro" id="IPR003593">
    <property type="entry name" value="AAA+_ATPase"/>
</dbReference>
<sequence length="1715" mass="186915">MVDFSPRVLDFTTLTDVPAKFIDSFCDISSVSKHFKGELGRFTPCFTDIVVLGAAHWADYISTILTWTLLTAAFIMELDSFVIRRSWLLRFTVCFLFAGELAKLRFVIKLTESPDYFFYLYCVYAGLQGWLALLALVAFPGGSGLELKYAPDGFDYVALDAGTGVGSDETCPEHRASIVSQLTFSWITPLMRTGYKNPLQFEDVWQLPPSDRMSALAPPFGRYWADEVKKSGGPSLTRAIWRSNKWLFLTALPFKLTNDAAQFVGPIFLNLLLGVVSKGQPSSLGYTYAVLMLLGLWTGTLADNQHFQRVMRTGFRTRAVLVHQLFQKVIALSPTAWAQFSSGRVFNLVTSDVETLQQLSQNIMNLISSPLRIIVAMYLLYRELGVASLVALCTLILMMPIQAVLVRMSAKLLKKALQFTDERAKIEGELLSAMDVVKCSTWETSFWDQIQGVRNTELKTLWHSFIVGALNAFIFNTIPVLVSVLTFTAYILLGHPLTAAEAFTSLSLFTVLRMPLFMLPQLVTQLVNARVAITRLQEFLGAEEQPPLEQKAAAGQGEAAITIKGDFTWEEGSPASLMDVDFEVKTGQLVAVVGSTGSGKSSLLASALTLMQQVEGPPADVRGKVAYVPQTAFIFGETVRNNILFGLPYEEARYQHALSVASLGPDLAILSAGDQTELGERGVNVSGGQKQRISIARAVYSNADVYLFDDPLSALDAKVGRAVYQQCLLGELSGKTRILVTNQLQYVSKADVCVFMCEGRLAEVGGYKELMAKGGSFAQLMRQAEVQQEEDNKEHQDVIAEEPREAPPGQQGDKKGEDQNQANEQGRLTSKEGRSTGMISLYTVGVYVNAMGGKLRFGLLMAWWILVEVCRVGATVWLSFWTNSIDREGGAPHSAMWYLGIYAAISGAQTLFTLFSTFSIKWLSICAGRVLHNDMLARLLRAPMAFFHTTPHGRIINRLTKDTADVDKNLADFAGFFVRSILQMMSTIVLVGSVVPFALPAIIPILLIFFFLYQYFQASVREVKRLDSISRSPVYTSIGEALNGLPTIRAYHAEKRLIGHNAQLVDNSAVMSLVNQSMNRWLSVRLECAGALAGFAAAILTVEQRGNASTFGLVLSYALQITMLTSMVVRLASLVENSFNAVERVDEYAHLSEEAATDIDGSKPDDWPSSGKVEFKEVKMRYRPHLPLVLHGLSVDINAGARCGVVGRTGAGKTSLIGCLFRLTELDSGSILIDGVDIGKMGLTQLRSSLSIIPQVPVLFTGTMRANLDPFGNHSDAECWQALRRANLAGLVEGSPAGLDMQLSAGGAPLSAGQKQLVALARALLQRSKVLVLDEATANVDVETDALIQATVRKEFSHCTLIAIAHRLHTVIDADCVLVMDAGNAVEFGHPATLLDNADGVLSGMVKETGEATSRYLHSVARGQGGSEKAEADRRAQTMAARGLQRVATMPKHSGAIREMSTDLVDKAVAAATSLRACLDYLREGVDGIALRRGLEIDMDPSLLGASREEQDEATMHQAMTQALEFVVDIQSMAAQYHRHVFREPNSSRPSSGGASRRSSIGGQRPSMDLGGRRNSTRQSMDLGRGPSTRQSMDLGRRPSMQQSVESTPSGLLTRFSGPPGIPAGPAALSSMASMPLNEPTEQSLQAERQLVAPAVGSAPGGLANGNAQAASEARKRWARARSLTRTNLRPGSAQLHYARLAKEDPSLRDSLHGH</sequence>
<evidence type="ECO:0000256" key="7">
    <source>
        <dbReference type="ARBA" id="ARBA00022840"/>
    </source>
</evidence>
<evidence type="ECO:0000256" key="10">
    <source>
        <dbReference type="SAM" id="MobiDB-lite"/>
    </source>
</evidence>
<reference evidence="14 15" key="1">
    <citation type="journal article" date="2024" name="Nat. Commun.">
        <title>Phylogenomics reveals the evolutionary origins of lichenization in chlorophyte algae.</title>
        <authorList>
            <person name="Puginier C."/>
            <person name="Libourel C."/>
            <person name="Otte J."/>
            <person name="Skaloud P."/>
            <person name="Haon M."/>
            <person name="Grisel S."/>
            <person name="Petersen M."/>
            <person name="Berrin J.G."/>
            <person name="Delaux P.M."/>
            <person name="Dal Grande F."/>
            <person name="Keller J."/>
        </authorList>
    </citation>
    <scope>NUCLEOTIDE SEQUENCE [LARGE SCALE GENOMIC DNA]</scope>
    <source>
        <strain evidence="14 15">SAG 2036</strain>
    </source>
</reference>
<keyword evidence="9 11" id="KW-0472">Membrane</keyword>
<feature type="compositionally biased region" description="Basic and acidic residues" evidence="10">
    <location>
        <begin position="790"/>
        <end position="805"/>
    </location>
</feature>
<feature type="domain" description="ABC transporter" evidence="12">
    <location>
        <begin position="561"/>
        <end position="783"/>
    </location>
</feature>
<evidence type="ECO:0000313" key="14">
    <source>
        <dbReference type="EMBL" id="KAK9797013.1"/>
    </source>
</evidence>
<feature type="transmembrane region" description="Helical" evidence="11">
    <location>
        <begin position="895"/>
        <end position="915"/>
    </location>
</feature>
<accession>A0AAW1NW19</accession>
<dbReference type="PROSITE" id="PS00211">
    <property type="entry name" value="ABC_TRANSPORTER_1"/>
    <property type="match status" value="2"/>
</dbReference>
<dbReference type="SUPFAM" id="SSF52540">
    <property type="entry name" value="P-loop containing nucleoside triphosphate hydrolases"/>
    <property type="match status" value="2"/>
</dbReference>
<evidence type="ECO:0000256" key="1">
    <source>
        <dbReference type="ARBA" id="ARBA00004141"/>
    </source>
</evidence>
<name>A0AAW1NW19_9CHLO</name>
<dbReference type="SUPFAM" id="SSF90123">
    <property type="entry name" value="ABC transporter transmembrane region"/>
    <property type="match status" value="2"/>
</dbReference>